<dbReference type="Gene3D" id="2.60.120.10">
    <property type="entry name" value="Jelly Rolls"/>
    <property type="match status" value="1"/>
</dbReference>
<reference evidence="3 4" key="1">
    <citation type="journal article" date="2019" name="Int. J. Syst. Evol. Microbiol.">
        <title>The Global Catalogue of Microorganisms (GCM) 10K type strain sequencing project: providing services to taxonomists for standard genome sequencing and annotation.</title>
        <authorList>
            <consortium name="The Broad Institute Genomics Platform"/>
            <consortium name="The Broad Institute Genome Sequencing Center for Infectious Disease"/>
            <person name="Wu L."/>
            <person name="Ma J."/>
        </authorList>
    </citation>
    <scope>NUCLEOTIDE SEQUENCE [LARGE SCALE GENOMIC DNA]</scope>
    <source>
        <strain evidence="3 4">JCM 10649</strain>
    </source>
</reference>
<name>A0ABN1AD44_9ACTN</name>
<dbReference type="InterPro" id="IPR014710">
    <property type="entry name" value="RmlC-like_jellyroll"/>
</dbReference>
<proteinExistence type="predicted"/>
<feature type="compositionally biased region" description="Basic and acidic residues" evidence="1">
    <location>
        <begin position="7"/>
        <end position="20"/>
    </location>
</feature>
<keyword evidence="4" id="KW-1185">Reference proteome</keyword>
<dbReference type="Proteomes" id="UP001499895">
    <property type="component" value="Unassembled WGS sequence"/>
</dbReference>
<comment type="caution">
    <text evidence="3">The sequence shown here is derived from an EMBL/GenBank/DDBJ whole genome shotgun (WGS) entry which is preliminary data.</text>
</comment>
<sequence length="235" mass="25917">MTAAAVPERRNRRDMRDPSKGTRRPAPGRGAVLESSAALDGPASDLPRPGQSPDRQDRDLAFRGLSGTPRPRPAVSGQPAARRPRDVPLTHPARKNRRPRRPRLRSGESIEERALMAGLVRKSFSSPEEVRPFEAGKGRLELVNMDSGPVGRATFEPGWRWSEHVKPIAGTDSCQAAHMAYFVSGRMRVVMDDGEETEFGPGDYMLCPPGHDAWVVGDEPCVVIDWQGFADYAKR</sequence>
<feature type="compositionally biased region" description="Basic residues" evidence="1">
    <location>
        <begin position="92"/>
        <end position="104"/>
    </location>
</feature>
<dbReference type="Pfam" id="PF05899">
    <property type="entry name" value="Cupin_3"/>
    <property type="match status" value="1"/>
</dbReference>
<feature type="domain" description="(S)-ureidoglycine aminohydrolase cupin" evidence="2">
    <location>
        <begin position="175"/>
        <end position="211"/>
    </location>
</feature>
<evidence type="ECO:0000313" key="3">
    <source>
        <dbReference type="EMBL" id="GAA0473573.1"/>
    </source>
</evidence>
<accession>A0ABN1AD44</accession>
<gene>
    <name evidence="3" type="ORF">GCM10009544_39460</name>
</gene>
<protein>
    <recommendedName>
        <fullName evidence="2">(S)-ureidoglycine aminohydrolase cupin domain-containing protein</fullName>
    </recommendedName>
</protein>
<evidence type="ECO:0000256" key="1">
    <source>
        <dbReference type="SAM" id="MobiDB-lite"/>
    </source>
</evidence>
<dbReference type="SUPFAM" id="SSF51182">
    <property type="entry name" value="RmlC-like cupins"/>
    <property type="match status" value="1"/>
</dbReference>
<feature type="region of interest" description="Disordered" evidence="1">
    <location>
        <begin position="1"/>
        <end position="109"/>
    </location>
</feature>
<dbReference type="InterPro" id="IPR008579">
    <property type="entry name" value="UGlyAH_Cupin_dom"/>
</dbReference>
<organism evidence="3 4">
    <name type="scientific">Streptomyces stramineus</name>
    <dbReference type="NCBI Taxonomy" id="173861"/>
    <lineage>
        <taxon>Bacteria</taxon>
        <taxon>Bacillati</taxon>
        <taxon>Actinomycetota</taxon>
        <taxon>Actinomycetes</taxon>
        <taxon>Kitasatosporales</taxon>
        <taxon>Streptomycetaceae</taxon>
        <taxon>Streptomyces</taxon>
    </lineage>
</organism>
<dbReference type="CDD" id="cd06990">
    <property type="entry name" value="cupin_DUF861"/>
    <property type="match status" value="1"/>
</dbReference>
<dbReference type="EMBL" id="BAAAHB010000044">
    <property type="protein sequence ID" value="GAA0473573.1"/>
    <property type="molecule type" value="Genomic_DNA"/>
</dbReference>
<dbReference type="InterPro" id="IPR011051">
    <property type="entry name" value="RmlC_Cupin_sf"/>
</dbReference>
<evidence type="ECO:0000259" key="2">
    <source>
        <dbReference type="Pfam" id="PF05899"/>
    </source>
</evidence>
<evidence type="ECO:0000313" key="4">
    <source>
        <dbReference type="Proteomes" id="UP001499895"/>
    </source>
</evidence>